<keyword evidence="1" id="KW-1133">Transmembrane helix</keyword>
<dbReference type="EMBL" id="CABIJS010000153">
    <property type="protein sequence ID" value="VUZ44861.1"/>
    <property type="molecule type" value="Genomic_DNA"/>
</dbReference>
<sequence>MCKRVPRFPLYSITASLRIKGTSALMLWPGLTQVTHMKPALCSVQQQHTLVSYGLLSTLLSLSLFASLCYSWWLP</sequence>
<gene>
    <name evidence="2" type="ORF">WMSIL1_LOCUS4977</name>
</gene>
<keyword evidence="1" id="KW-0472">Membrane</keyword>
<proteinExistence type="predicted"/>
<evidence type="ECO:0000313" key="2">
    <source>
        <dbReference type="EMBL" id="VUZ44861.1"/>
    </source>
</evidence>
<protein>
    <submittedName>
        <fullName evidence="2">Uncharacterized protein</fullName>
    </submittedName>
</protein>
<dbReference type="Proteomes" id="UP000321570">
    <property type="component" value="Unassembled WGS sequence"/>
</dbReference>
<name>A0A564YC77_HYMDI</name>
<evidence type="ECO:0000313" key="3">
    <source>
        <dbReference type="Proteomes" id="UP000321570"/>
    </source>
</evidence>
<organism evidence="2 3">
    <name type="scientific">Hymenolepis diminuta</name>
    <name type="common">Rat tapeworm</name>
    <dbReference type="NCBI Taxonomy" id="6216"/>
    <lineage>
        <taxon>Eukaryota</taxon>
        <taxon>Metazoa</taxon>
        <taxon>Spiralia</taxon>
        <taxon>Lophotrochozoa</taxon>
        <taxon>Platyhelminthes</taxon>
        <taxon>Cestoda</taxon>
        <taxon>Eucestoda</taxon>
        <taxon>Cyclophyllidea</taxon>
        <taxon>Hymenolepididae</taxon>
        <taxon>Hymenolepis</taxon>
    </lineage>
</organism>
<keyword evidence="3" id="KW-1185">Reference proteome</keyword>
<dbReference type="AlphaFoldDB" id="A0A564YC77"/>
<evidence type="ECO:0000256" key="1">
    <source>
        <dbReference type="SAM" id="Phobius"/>
    </source>
</evidence>
<keyword evidence="1" id="KW-0812">Transmembrane</keyword>
<reference evidence="2 3" key="1">
    <citation type="submission" date="2019-07" db="EMBL/GenBank/DDBJ databases">
        <authorList>
            <person name="Jastrzebski P J."/>
            <person name="Paukszto L."/>
            <person name="Jastrzebski P J."/>
        </authorList>
    </citation>
    <scope>NUCLEOTIDE SEQUENCE [LARGE SCALE GENOMIC DNA]</scope>
    <source>
        <strain evidence="2 3">WMS-il1</strain>
    </source>
</reference>
<accession>A0A564YC77</accession>
<feature type="transmembrane region" description="Helical" evidence="1">
    <location>
        <begin position="50"/>
        <end position="73"/>
    </location>
</feature>